<sequence length="295" mass="33091">MGLTFTIPKFILFCLNFLLVIIGLALIAVGSWVTANDQSFVDTVQYFSSYNAIELQLYQGTSLIRYFSYAVIIIGSLLVVINFVGCWGVVIENRGLLMAFAGLMIALVLLECGATAAMGGTQSLWKEDYEKSITSRFVSKYRGTFGAFAISEFEDYSLKMDQLMIELECCGLQGSQDFSNTKSRWYQEGRKYSDGTTGDAIKIPPACCKYTSKDFWRKADYEKFQDNLKDKDCVKTTNESNMNVGCLAAAKNKTAKTALPFIAIPIILFLLQIATIGISIFLICRIQKWDNELYY</sequence>
<protein>
    <submittedName>
        <fullName evidence="7 8">Tetraspanin</fullName>
    </submittedName>
</protein>
<keyword evidence="9" id="KW-1185">Reference proteome</keyword>
<feature type="transmembrane region" description="Helical" evidence="6">
    <location>
        <begin position="261"/>
        <end position="284"/>
    </location>
</feature>
<reference evidence="7" key="2">
    <citation type="journal article" date="2019" name="Gigascience">
        <title>High-quality Schistosoma haematobium genome achieved by single-molecule and long-range sequencing.</title>
        <authorList>
            <person name="Stroehlein A.J."/>
            <person name="Korhonen P.K."/>
            <person name="Chong T.M."/>
            <person name="Lim Y.L."/>
            <person name="Chan K.G."/>
            <person name="Webster B."/>
            <person name="Rollinson D."/>
            <person name="Brindley P.J."/>
            <person name="Gasser R.B."/>
            <person name="Young N.D."/>
        </authorList>
    </citation>
    <scope>NUCLEOTIDE SEQUENCE</scope>
</reference>
<dbReference type="GO" id="GO:0005886">
    <property type="term" value="C:plasma membrane"/>
    <property type="evidence" value="ECO:0007669"/>
    <property type="project" value="TreeGrafter"/>
</dbReference>
<keyword evidence="5 6" id="KW-0472">Membrane</keyword>
<reference evidence="8" key="1">
    <citation type="journal article" date="2012" name="Nat. Genet.">
        <title>Whole-genome sequence of Schistosoma haematobium.</title>
        <authorList>
            <person name="Young N.D."/>
            <person name="Jex A.R."/>
            <person name="Li B."/>
            <person name="Liu S."/>
            <person name="Yang L."/>
            <person name="Xiong Z."/>
            <person name="Li Y."/>
            <person name="Cantacessi C."/>
            <person name="Hall R.S."/>
            <person name="Xu X."/>
            <person name="Chen F."/>
            <person name="Wu X."/>
            <person name="Zerlotini A."/>
            <person name="Oliveira G."/>
            <person name="Hofmann A."/>
            <person name="Zhang G."/>
            <person name="Fang X."/>
            <person name="Kang Y."/>
            <person name="Campbell B.E."/>
            <person name="Loukas A."/>
            <person name="Ranganathan S."/>
            <person name="Rollinson D."/>
            <person name="Rinaldi G."/>
            <person name="Brindley P.J."/>
            <person name="Yang H."/>
            <person name="Wang J."/>
            <person name="Wang J."/>
            <person name="Gasser R.B."/>
        </authorList>
    </citation>
    <scope>NUCLEOTIDE SEQUENCE [LARGE SCALE GENOMIC DNA]</scope>
</reference>
<evidence type="ECO:0000313" key="9">
    <source>
        <dbReference type="Proteomes" id="UP000471633"/>
    </source>
</evidence>
<evidence type="ECO:0000256" key="3">
    <source>
        <dbReference type="ARBA" id="ARBA00022692"/>
    </source>
</evidence>
<dbReference type="EMBL" id="KL250830">
    <property type="protein sequence ID" value="KGB36969.1"/>
    <property type="molecule type" value="Genomic_DNA"/>
</dbReference>
<name>A0A094ZV09_SCHHA</name>
<dbReference type="RefSeq" id="XP_051075286.1">
    <property type="nucleotide sequence ID" value="XM_051209823.1"/>
</dbReference>
<dbReference type="GeneID" id="24592754"/>
<evidence type="ECO:0000313" key="7">
    <source>
        <dbReference type="EMBL" id="KAH9596633.1"/>
    </source>
</evidence>
<reference evidence="7" key="4">
    <citation type="journal article" date="2022" name="PLoS Pathog.">
        <title>Chromosome-level genome of Schistosoma haematobium underpins genome-wide explorations of molecular variation.</title>
        <authorList>
            <person name="Stroehlein A.J."/>
            <person name="Korhonen P.K."/>
            <person name="Lee V.V."/>
            <person name="Ralph S.A."/>
            <person name="Mentink-Kane M."/>
            <person name="You H."/>
            <person name="McManus D.P."/>
            <person name="Tchuente L.T."/>
            <person name="Stothard J.R."/>
            <person name="Kaur P."/>
            <person name="Dudchenko O."/>
            <person name="Aiden E.L."/>
            <person name="Yang B."/>
            <person name="Yang H."/>
            <person name="Emery A.M."/>
            <person name="Webster B.L."/>
            <person name="Brindley P.J."/>
            <person name="Rollinson D."/>
            <person name="Chang B.C.H."/>
            <person name="Gasser R.B."/>
            <person name="Young N.D."/>
        </authorList>
    </citation>
    <scope>NUCLEOTIDE SEQUENCE</scope>
</reference>
<feature type="transmembrane region" description="Helical" evidence="6">
    <location>
        <begin position="12"/>
        <end position="33"/>
    </location>
</feature>
<evidence type="ECO:0000256" key="1">
    <source>
        <dbReference type="ARBA" id="ARBA00004141"/>
    </source>
</evidence>
<keyword evidence="3 6" id="KW-0812">Transmembrane</keyword>
<organism evidence="8">
    <name type="scientific">Schistosoma haematobium</name>
    <name type="common">Blood fluke</name>
    <dbReference type="NCBI Taxonomy" id="6185"/>
    <lineage>
        <taxon>Eukaryota</taxon>
        <taxon>Metazoa</taxon>
        <taxon>Spiralia</taxon>
        <taxon>Lophotrochozoa</taxon>
        <taxon>Platyhelminthes</taxon>
        <taxon>Trematoda</taxon>
        <taxon>Digenea</taxon>
        <taxon>Strigeidida</taxon>
        <taxon>Schistosomatoidea</taxon>
        <taxon>Schistosomatidae</taxon>
        <taxon>Schistosoma</taxon>
    </lineage>
</organism>
<evidence type="ECO:0000256" key="5">
    <source>
        <dbReference type="ARBA" id="ARBA00023136"/>
    </source>
</evidence>
<reference evidence="7" key="3">
    <citation type="submission" date="2021-06" db="EMBL/GenBank/DDBJ databases">
        <title>Chromosome-level genome assembly for S. haematobium.</title>
        <authorList>
            <person name="Stroehlein A.J."/>
        </authorList>
    </citation>
    <scope>NUCLEOTIDE SEQUENCE</scope>
</reference>
<dbReference type="AlphaFoldDB" id="A0A094ZV09"/>
<dbReference type="OrthoDB" id="6254918at2759"/>
<dbReference type="PANTHER" id="PTHR19282">
    <property type="entry name" value="TETRASPANIN"/>
    <property type="match status" value="1"/>
</dbReference>
<comment type="similarity">
    <text evidence="2">Belongs to the tetraspanin (TM4SF) family.</text>
</comment>
<comment type="subcellular location">
    <subcellularLocation>
        <location evidence="1">Membrane</location>
        <topology evidence="1">Multi-pass membrane protein</topology>
    </subcellularLocation>
</comment>
<dbReference type="Pfam" id="PF00335">
    <property type="entry name" value="Tetraspanin"/>
    <property type="match status" value="1"/>
</dbReference>
<evidence type="ECO:0000256" key="6">
    <source>
        <dbReference type="SAM" id="Phobius"/>
    </source>
</evidence>
<dbReference type="PANTHER" id="PTHR19282:SF544">
    <property type="entry name" value="TETRASPANIN"/>
    <property type="match status" value="1"/>
</dbReference>
<dbReference type="STRING" id="6185.A0A094ZV09"/>
<dbReference type="Gene3D" id="1.10.1450.10">
    <property type="entry name" value="Tetraspanin"/>
    <property type="match status" value="1"/>
</dbReference>
<dbReference type="InterPro" id="IPR018499">
    <property type="entry name" value="Tetraspanin/Peripherin"/>
</dbReference>
<evidence type="ECO:0000256" key="2">
    <source>
        <dbReference type="ARBA" id="ARBA00006840"/>
    </source>
</evidence>
<gene>
    <name evidence="7" type="primary">TSP66E_1</name>
    <name evidence="7" type="ORF">MS3_00002251</name>
    <name evidence="8" type="ORF">MS3_05289</name>
</gene>
<feature type="transmembrane region" description="Helical" evidence="6">
    <location>
        <begin position="97"/>
        <end position="118"/>
    </location>
</feature>
<dbReference type="InterPro" id="IPR000301">
    <property type="entry name" value="Tetraspanin_animals"/>
</dbReference>
<dbReference type="PIRSF" id="PIRSF002419">
    <property type="entry name" value="Tetraspanin"/>
    <property type="match status" value="1"/>
</dbReference>
<keyword evidence="4 6" id="KW-1133">Transmembrane helix</keyword>
<dbReference type="KEGG" id="shx:MS3_00002251"/>
<accession>A0A094ZV09</accession>
<dbReference type="InterPro" id="IPR008952">
    <property type="entry name" value="Tetraspanin_EC2_sf"/>
</dbReference>
<dbReference type="Proteomes" id="UP000471633">
    <property type="component" value="Unassembled WGS sequence"/>
</dbReference>
<dbReference type="CTD" id="24592754"/>
<evidence type="ECO:0000313" key="8">
    <source>
        <dbReference type="EMBL" id="KGB36969.1"/>
    </source>
</evidence>
<feature type="transmembrane region" description="Helical" evidence="6">
    <location>
        <begin position="66"/>
        <end position="90"/>
    </location>
</feature>
<evidence type="ECO:0000256" key="4">
    <source>
        <dbReference type="ARBA" id="ARBA00022989"/>
    </source>
</evidence>
<dbReference type="PRINTS" id="PR00259">
    <property type="entry name" value="TMFOUR"/>
</dbReference>
<dbReference type="EMBL" id="AMPZ03000001">
    <property type="protein sequence ID" value="KAH9596633.1"/>
    <property type="molecule type" value="Genomic_DNA"/>
</dbReference>
<proteinExistence type="inferred from homology"/>